<dbReference type="PATRIC" id="fig|1603606.3.peg.2793"/>
<dbReference type="OrthoDB" id="5519656at2"/>
<dbReference type="STRING" id="1603606.DSOUD_2578"/>
<dbReference type="Pfam" id="PF18143">
    <property type="entry name" value="HAD_SAK_2"/>
    <property type="match status" value="1"/>
</dbReference>
<dbReference type="KEGG" id="des:DSOUD_2578"/>
<sequence>MREIKVLFLDFDAVLNTAATLERGELFERTNVEALNAILDSTDVSIVVTSMWRIAATCQELETLLVEAGVHATNRVVGATPCLENCQRGAEIREWLKQTSEPVMGFVILDDRNDMETCYRHLVRTDPRYGLVPSQFNEVVDRLAMDIGDTQI</sequence>
<keyword evidence="2" id="KW-1185">Reference proteome</keyword>
<proteinExistence type="predicted"/>
<dbReference type="Proteomes" id="UP000057158">
    <property type="component" value="Chromosome"/>
</dbReference>
<evidence type="ECO:0000313" key="2">
    <source>
        <dbReference type="Proteomes" id="UP000057158"/>
    </source>
</evidence>
<gene>
    <name evidence="1" type="ORF">DSOUD_2578</name>
</gene>
<reference evidence="1 2" key="1">
    <citation type="submission" date="2015-07" db="EMBL/GenBank/DDBJ databases">
        <title>Isolation and Genomic Characterization of a Novel Halophilic Metal-Reducing Deltaproteobacterium from the Deep Subsurface.</title>
        <authorList>
            <person name="Badalamenti J.P."/>
            <person name="Summers Z.M."/>
            <person name="Gralnick J.A."/>
            <person name="Bond D.R."/>
        </authorList>
    </citation>
    <scope>NUCLEOTIDE SEQUENCE [LARGE SCALE GENOMIC DNA]</scope>
    <source>
        <strain evidence="1 2">WTL</strain>
    </source>
</reference>
<dbReference type="EMBL" id="CP010802">
    <property type="protein sequence ID" value="ALC17331.1"/>
    <property type="molecule type" value="Genomic_DNA"/>
</dbReference>
<dbReference type="AlphaFoldDB" id="A0A0M5ILD7"/>
<evidence type="ECO:0000313" key="1">
    <source>
        <dbReference type="EMBL" id="ALC17331.1"/>
    </source>
</evidence>
<protein>
    <submittedName>
        <fullName evidence="1">Uncharacterized protein</fullName>
    </submittedName>
</protein>
<name>A0A0M5ILD7_9BACT</name>
<dbReference type="RefSeq" id="WP_053551347.1">
    <property type="nucleotide sequence ID" value="NZ_CP010802.1"/>
</dbReference>
<accession>A0A0M5ILD7</accession>
<organism evidence="1 2">
    <name type="scientific">Desulfuromonas soudanensis</name>
    <dbReference type="NCBI Taxonomy" id="1603606"/>
    <lineage>
        <taxon>Bacteria</taxon>
        <taxon>Pseudomonadati</taxon>
        <taxon>Thermodesulfobacteriota</taxon>
        <taxon>Desulfuromonadia</taxon>
        <taxon>Desulfuromonadales</taxon>
        <taxon>Desulfuromonadaceae</taxon>
        <taxon>Desulfuromonas</taxon>
    </lineage>
</organism>